<evidence type="ECO:0000256" key="3">
    <source>
        <dbReference type="ARBA" id="ARBA00022475"/>
    </source>
</evidence>
<gene>
    <name evidence="15" type="ORF">J2Z79_001202</name>
</gene>
<keyword evidence="4" id="KW-0597">Phosphoprotein</keyword>
<evidence type="ECO:0000256" key="11">
    <source>
        <dbReference type="ARBA" id="ARBA00023136"/>
    </source>
</evidence>
<dbReference type="EMBL" id="JAGGLG010000007">
    <property type="protein sequence ID" value="MBP2017817.1"/>
    <property type="molecule type" value="Genomic_DNA"/>
</dbReference>
<comment type="subcellular location">
    <subcellularLocation>
        <location evidence="1">Cell inner membrane</location>
        <topology evidence="1">Multi-pass membrane protein</topology>
    </subcellularLocation>
</comment>
<keyword evidence="6" id="KW-0808">Transferase</keyword>
<dbReference type="InterPro" id="IPR036095">
    <property type="entry name" value="PTS_EIIB-like_sf"/>
</dbReference>
<dbReference type="InterPro" id="IPR006327">
    <property type="entry name" value="PTS_IIC_fruc"/>
</dbReference>
<dbReference type="InterPro" id="IPR003353">
    <property type="entry name" value="PTS_IIB_fruc"/>
</dbReference>
<evidence type="ECO:0000256" key="7">
    <source>
        <dbReference type="ARBA" id="ARBA00022683"/>
    </source>
</evidence>
<dbReference type="NCBIfam" id="TIGR00829">
    <property type="entry name" value="FRU"/>
    <property type="match status" value="1"/>
</dbReference>
<evidence type="ECO:0000313" key="15">
    <source>
        <dbReference type="EMBL" id="MBP2017817.1"/>
    </source>
</evidence>
<protein>
    <submittedName>
        <fullName evidence="15">PTS system fructose-specific IIC component</fullName>
    </submittedName>
</protein>
<dbReference type="Pfam" id="PF02302">
    <property type="entry name" value="PTS_IIB"/>
    <property type="match status" value="1"/>
</dbReference>
<evidence type="ECO:0000256" key="12">
    <source>
        <dbReference type="SAM" id="Phobius"/>
    </source>
</evidence>
<evidence type="ECO:0000256" key="6">
    <source>
        <dbReference type="ARBA" id="ARBA00022679"/>
    </source>
</evidence>
<keyword evidence="11 12" id="KW-0472">Membrane</keyword>
<feature type="domain" description="PTS EIIB type-2" evidence="13">
    <location>
        <begin position="5"/>
        <end position="100"/>
    </location>
</feature>
<feature type="transmembrane region" description="Helical" evidence="12">
    <location>
        <begin position="278"/>
        <end position="301"/>
    </location>
</feature>
<dbReference type="Proteomes" id="UP001519289">
    <property type="component" value="Unassembled WGS sequence"/>
</dbReference>
<accession>A0ABS4JQK3</accession>
<dbReference type="InterPro" id="IPR003501">
    <property type="entry name" value="PTS_EIIB_2/3"/>
</dbReference>
<dbReference type="InterPro" id="IPR013011">
    <property type="entry name" value="PTS_EIIB_2"/>
</dbReference>
<evidence type="ECO:0000256" key="10">
    <source>
        <dbReference type="ARBA" id="ARBA00022989"/>
    </source>
</evidence>
<reference evidence="15 16" key="1">
    <citation type="submission" date="2021-03" db="EMBL/GenBank/DDBJ databases">
        <title>Genomic Encyclopedia of Type Strains, Phase IV (KMG-IV): sequencing the most valuable type-strain genomes for metagenomic binning, comparative biology and taxonomic classification.</title>
        <authorList>
            <person name="Goeker M."/>
        </authorList>
    </citation>
    <scope>NUCLEOTIDE SEQUENCE [LARGE SCALE GENOMIC DNA]</scope>
    <source>
        <strain evidence="15 16">DSM 27138</strain>
    </source>
</reference>
<organism evidence="15 16">
    <name type="scientific">Symbiobacterium terraclitae</name>
    <dbReference type="NCBI Taxonomy" id="557451"/>
    <lineage>
        <taxon>Bacteria</taxon>
        <taxon>Bacillati</taxon>
        <taxon>Bacillota</taxon>
        <taxon>Clostridia</taxon>
        <taxon>Eubacteriales</taxon>
        <taxon>Symbiobacteriaceae</taxon>
        <taxon>Symbiobacterium</taxon>
    </lineage>
</organism>
<feature type="transmembrane region" description="Helical" evidence="12">
    <location>
        <begin position="360"/>
        <end position="380"/>
    </location>
</feature>
<evidence type="ECO:0000256" key="9">
    <source>
        <dbReference type="ARBA" id="ARBA00022777"/>
    </source>
</evidence>
<keyword evidence="10 12" id="KW-1133">Transmembrane helix</keyword>
<name>A0ABS4JQK3_9FIRM</name>
<sequence>MSKKLVAVTSCPTGIAHTYMAAEALQKAAAAKQMTIKVETRGSIGAENVLTDDDIREADAVIIAANTQVDKSRFAGKPLIEVGVGDAIKDPAGLIDRALAAKPDLVAQVEEIKKERKAQATGWYKHLMTGVSYMIPFTVAGGILIAISFMFGIEAAATEGTFAYVLNVIGGQAGFGFMVPILAAFIAYSIADRPGIAPGMAAGFLANSVGAGFLGAIVGGFLAGYLVFYLNKWIRLPRTLEGMKPVLILPLLGVGITGLIMVYVLNEPMAAIMAGLQNWLTGLSGGSAVVLGLILGAMMAFDMGGPVNKAAYAFGTGLLASQVYEPMAAVMAAGMTPPLGLFLATLLAPKKYTDEEREAGKAAAVLGISFITEGAIPFAAADPFRVIPAIMAGSAVTGALSMAFGAKLMVPHGGIWVLPMGNVITNLGLYLVAIAIGTVVTALVVNLLKPNKE</sequence>
<dbReference type="InterPro" id="IPR050864">
    <property type="entry name" value="Bacterial_PTS_Sugar_Transport"/>
</dbReference>
<evidence type="ECO:0000256" key="4">
    <source>
        <dbReference type="ARBA" id="ARBA00022553"/>
    </source>
</evidence>
<feature type="transmembrane region" description="Helical" evidence="12">
    <location>
        <begin position="247"/>
        <end position="266"/>
    </location>
</feature>
<comment type="caution">
    <text evidence="15">The sequence shown here is derived from an EMBL/GenBank/DDBJ whole genome shotgun (WGS) entry which is preliminary data.</text>
</comment>
<feature type="transmembrane region" description="Helical" evidence="12">
    <location>
        <begin position="133"/>
        <end position="153"/>
    </location>
</feature>
<evidence type="ECO:0000259" key="13">
    <source>
        <dbReference type="PROSITE" id="PS51099"/>
    </source>
</evidence>
<feature type="domain" description="PTS EIIC type-2" evidence="14">
    <location>
        <begin position="123"/>
        <end position="453"/>
    </location>
</feature>
<dbReference type="InterPro" id="IPR013014">
    <property type="entry name" value="PTS_EIIC_2"/>
</dbReference>
<proteinExistence type="predicted"/>
<dbReference type="Pfam" id="PF02378">
    <property type="entry name" value="PTS_EIIC"/>
    <property type="match status" value="1"/>
</dbReference>
<dbReference type="NCBIfam" id="TIGR01427">
    <property type="entry name" value="PTS_IIC_fructo"/>
    <property type="match status" value="1"/>
</dbReference>
<keyword evidence="5" id="KW-0762">Sugar transport</keyword>
<dbReference type="SUPFAM" id="SSF52794">
    <property type="entry name" value="PTS system IIB component-like"/>
    <property type="match status" value="1"/>
</dbReference>
<dbReference type="PANTHER" id="PTHR30505">
    <property type="entry name" value="FRUCTOSE-LIKE PERMEASE"/>
    <property type="match status" value="1"/>
</dbReference>
<evidence type="ECO:0000256" key="2">
    <source>
        <dbReference type="ARBA" id="ARBA00022448"/>
    </source>
</evidence>
<evidence type="ECO:0000256" key="5">
    <source>
        <dbReference type="ARBA" id="ARBA00022597"/>
    </source>
</evidence>
<feature type="transmembrane region" description="Helical" evidence="12">
    <location>
        <begin position="327"/>
        <end position="348"/>
    </location>
</feature>
<evidence type="ECO:0000313" key="16">
    <source>
        <dbReference type="Proteomes" id="UP001519289"/>
    </source>
</evidence>
<dbReference type="PROSITE" id="PS51099">
    <property type="entry name" value="PTS_EIIB_TYPE_2"/>
    <property type="match status" value="1"/>
</dbReference>
<keyword evidence="7" id="KW-0598">Phosphotransferase system</keyword>
<dbReference type="Gene3D" id="3.40.50.2300">
    <property type="match status" value="1"/>
</dbReference>
<keyword evidence="2" id="KW-0813">Transport</keyword>
<keyword evidence="16" id="KW-1185">Reference proteome</keyword>
<dbReference type="InterPro" id="IPR003352">
    <property type="entry name" value="PTS_EIIC"/>
</dbReference>
<evidence type="ECO:0000259" key="14">
    <source>
        <dbReference type="PROSITE" id="PS51104"/>
    </source>
</evidence>
<dbReference type="PROSITE" id="PS51104">
    <property type="entry name" value="PTS_EIIC_TYPE_2"/>
    <property type="match status" value="1"/>
</dbReference>
<keyword evidence="3" id="KW-1003">Cell membrane</keyword>
<evidence type="ECO:0000256" key="1">
    <source>
        <dbReference type="ARBA" id="ARBA00004429"/>
    </source>
</evidence>
<feature type="transmembrane region" description="Helical" evidence="12">
    <location>
        <begin position="427"/>
        <end position="448"/>
    </location>
</feature>
<feature type="transmembrane region" description="Helical" evidence="12">
    <location>
        <begin position="203"/>
        <end position="227"/>
    </location>
</feature>
<keyword evidence="9" id="KW-0418">Kinase</keyword>
<evidence type="ECO:0000256" key="8">
    <source>
        <dbReference type="ARBA" id="ARBA00022692"/>
    </source>
</evidence>
<keyword evidence="8 12" id="KW-0812">Transmembrane</keyword>
<feature type="transmembrane region" description="Helical" evidence="12">
    <location>
        <begin position="173"/>
        <end position="191"/>
    </location>
</feature>
<dbReference type="CDD" id="cd05569">
    <property type="entry name" value="PTS_IIB_fructose"/>
    <property type="match status" value="1"/>
</dbReference>
<dbReference type="PANTHER" id="PTHR30505:SF0">
    <property type="entry name" value="FRUCTOSE-LIKE PTS SYSTEM EIIBC COMPONENT-RELATED"/>
    <property type="match status" value="1"/>
</dbReference>